<protein>
    <submittedName>
        <fullName evidence="6">Serine/threonine kinases, PknB</fullName>
    </submittedName>
</protein>
<proteinExistence type="predicted"/>
<dbReference type="PROSITE" id="PS50011">
    <property type="entry name" value="PROTEIN_KINASE_DOM"/>
    <property type="match status" value="1"/>
</dbReference>
<dbReference type="CDD" id="cd14014">
    <property type="entry name" value="STKc_PknB_like"/>
    <property type="match status" value="1"/>
</dbReference>
<gene>
    <name evidence="6" type="primary">pknH</name>
    <name evidence="6" type="ORF">HAHE_06050</name>
</gene>
<dbReference type="Gene3D" id="1.10.510.10">
    <property type="entry name" value="Transferase(Phosphotransferase) domain 1"/>
    <property type="match status" value="1"/>
</dbReference>
<organism evidence="6 7">
    <name type="scientific">Haloferula helveola</name>
    <dbReference type="NCBI Taxonomy" id="490095"/>
    <lineage>
        <taxon>Bacteria</taxon>
        <taxon>Pseudomonadati</taxon>
        <taxon>Verrucomicrobiota</taxon>
        <taxon>Verrucomicrobiia</taxon>
        <taxon>Verrucomicrobiales</taxon>
        <taxon>Verrucomicrobiaceae</taxon>
        <taxon>Haloferula</taxon>
    </lineage>
</organism>
<dbReference type="Pfam" id="PF00069">
    <property type="entry name" value="Pkinase"/>
    <property type="match status" value="1"/>
</dbReference>
<keyword evidence="3 6" id="KW-0418">Kinase</keyword>
<evidence type="ECO:0000256" key="4">
    <source>
        <dbReference type="ARBA" id="ARBA00022840"/>
    </source>
</evidence>
<evidence type="ECO:0000313" key="6">
    <source>
        <dbReference type="EMBL" id="BCX46697.1"/>
    </source>
</evidence>
<accession>A0ABM7RAQ8</accession>
<dbReference type="EMBL" id="AP024702">
    <property type="protein sequence ID" value="BCX46697.1"/>
    <property type="molecule type" value="Genomic_DNA"/>
</dbReference>
<keyword evidence="1" id="KW-0808">Transferase</keyword>
<evidence type="ECO:0000256" key="1">
    <source>
        <dbReference type="ARBA" id="ARBA00022679"/>
    </source>
</evidence>
<evidence type="ECO:0000256" key="2">
    <source>
        <dbReference type="ARBA" id="ARBA00022741"/>
    </source>
</evidence>
<dbReference type="Proteomes" id="UP001374893">
    <property type="component" value="Chromosome"/>
</dbReference>
<dbReference type="InterPro" id="IPR008271">
    <property type="entry name" value="Ser/Thr_kinase_AS"/>
</dbReference>
<keyword evidence="4" id="KW-0067">ATP-binding</keyword>
<dbReference type="InterPro" id="IPR000719">
    <property type="entry name" value="Prot_kinase_dom"/>
</dbReference>
<evidence type="ECO:0000256" key="3">
    <source>
        <dbReference type="ARBA" id="ARBA00022777"/>
    </source>
</evidence>
<dbReference type="InterPro" id="IPR011009">
    <property type="entry name" value="Kinase-like_dom_sf"/>
</dbReference>
<dbReference type="PANTHER" id="PTHR43289:SF6">
    <property type="entry name" value="SERINE_THREONINE-PROTEIN KINASE NEKL-3"/>
    <property type="match status" value="1"/>
</dbReference>
<keyword evidence="2" id="KW-0547">Nucleotide-binding</keyword>
<sequence>MALRKKLPIPRLRTKSRLGKYRIEGVLAEGHYATLYRALDTIEARRVALKIPHPHLADEEFIESFLKEARLAASVDHPCLLSLKDASYINDLLVMAYPLGQESLADRLTRRIASASLSTFIENCLEGLAALHARRIIHCDIKPENFIVFPGPTLRLADFGIARQARRTLNASGSGTLGYMAPEQAMGRASTRSDVFAIGLLLHRMITGHVPEYPFKWPAKGYDRLRRKARPEFIALLKRALDVEPRKRFRDAGAFLAAYRQTRKTALILR</sequence>
<evidence type="ECO:0000313" key="7">
    <source>
        <dbReference type="Proteomes" id="UP001374893"/>
    </source>
</evidence>
<name>A0ABM7RAQ8_9BACT</name>
<reference evidence="6 7" key="1">
    <citation type="submission" date="2021-06" db="EMBL/GenBank/DDBJ databases">
        <title>Complete genome of Haloferula helveola possessing various polysaccharide degrading enzymes.</title>
        <authorList>
            <person name="Takami H."/>
            <person name="Huang C."/>
            <person name="Hamasaki K."/>
        </authorList>
    </citation>
    <scope>NUCLEOTIDE SEQUENCE [LARGE SCALE GENOMIC DNA]</scope>
    <source>
        <strain evidence="6 7">CN-1</strain>
    </source>
</reference>
<dbReference type="SUPFAM" id="SSF56112">
    <property type="entry name" value="Protein kinase-like (PK-like)"/>
    <property type="match status" value="1"/>
</dbReference>
<dbReference type="RefSeq" id="WP_338688539.1">
    <property type="nucleotide sequence ID" value="NZ_AP024702.1"/>
</dbReference>
<dbReference type="Gene3D" id="3.30.200.20">
    <property type="entry name" value="Phosphorylase Kinase, domain 1"/>
    <property type="match status" value="1"/>
</dbReference>
<dbReference type="PROSITE" id="PS00108">
    <property type="entry name" value="PROTEIN_KINASE_ST"/>
    <property type="match status" value="1"/>
</dbReference>
<keyword evidence="7" id="KW-1185">Reference proteome</keyword>
<dbReference type="PANTHER" id="PTHR43289">
    <property type="entry name" value="MITOGEN-ACTIVATED PROTEIN KINASE KINASE KINASE 20-RELATED"/>
    <property type="match status" value="1"/>
</dbReference>
<dbReference type="GO" id="GO:0016301">
    <property type="term" value="F:kinase activity"/>
    <property type="evidence" value="ECO:0007669"/>
    <property type="project" value="UniProtKB-KW"/>
</dbReference>
<dbReference type="SMART" id="SM00220">
    <property type="entry name" value="S_TKc"/>
    <property type="match status" value="1"/>
</dbReference>
<feature type="domain" description="Protein kinase" evidence="5">
    <location>
        <begin position="21"/>
        <end position="260"/>
    </location>
</feature>
<evidence type="ECO:0000259" key="5">
    <source>
        <dbReference type="PROSITE" id="PS50011"/>
    </source>
</evidence>